<feature type="transmembrane region" description="Helical" evidence="7">
    <location>
        <begin position="152"/>
        <end position="174"/>
    </location>
</feature>
<evidence type="ECO:0000256" key="4">
    <source>
        <dbReference type="ARBA" id="ARBA00022692"/>
    </source>
</evidence>
<name>A0ABR7GQK9_9FIRM</name>
<dbReference type="CDD" id="cd06261">
    <property type="entry name" value="TM_PBP2"/>
    <property type="match status" value="1"/>
</dbReference>
<feature type="transmembrane region" description="Helical" evidence="7">
    <location>
        <begin position="195"/>
        <end position="221"/>
    </location>
</feature>
<reference evidence="9 10" key="1">
    <citation type="submission" date="2020-08" db="EMBL/GenBank/DDBJ databases">
        <title>Genome public.</title>
        <authorList>
            <person name="Liu C."/>
            <person name="Sun Q."/>
        </authorList>
    </citation>
    <scope>NUCLEOTIDE SEQUENCE [LARGE SCALE GENOMIC DNA]</scope>
    <source>
        <strain evidence="9 10">M2</strain>
    </source>
</reference>
<keyword evidence="5 7" id="KW-1133">Transmembrane helix</keyword>
<evidence type="ECO:0000256" key="6">
    <source>
        <dbReference type="ARBA" id="ARBA00023136"/>
    </source>
</evidence>
<comment type="subcellular location">
    <subcellularLocation>
        <location evidence="1 7">Cell membrane</location>
        <topology evidence="1 7">Multi-pass membrane protein</topology>
    </subcellularLocation>
</comment>
<keyword evidence="2 7" id="KW-0813">Transport</keyword>
<keyword evidence="6 7" id="KW-0472">Membrane</keyword>
<evidence type="ECO:0000256" key="3">
    <source>
        <dbReference type="ARBA" id="ARBA00022475"/>
    </source>
</evidence>
<evidence type="ECO:0000313" key="9">
    <source>
        <dbReference type="EMBL" id="MBC5696573.1"/>
    </source>
</evidence>
<gene>
    <name evidence="9" type="ORF">H8S02_11585</name>
</gene>
<comment type="caution">
    <text evidence="9">The sequence shown here is derived from an EMBL/GenBank/DDBJ whole genome shotgun (WGS) entry which is preliminary data.</text>
</comment>
<dbReference type="Proteomes" id="UP000641741">
    <property type="component" value="Unassembled WGS sequence"/>
</dbReference>
<sequence>MSNVLKKHHSVCRRRVLPAFFVERSFPTVKQFIKALPVLSIVLALALDALLPDNLQHPAAEHPYFTWLLIAALVLYLIVYIASFARPALREKLEYKALFYAGAVLFFNILNLLTVKFAVLPVLYFPSLDRVFGVLVEDSTFLAKCLAYSARLLLIGWFCGALVGMLTGIAIGFSKTFSYWVQPLVRVLGPIPSTAWIPIVLIAFPSAVSASAFLIALAVWFPTTVLTSSGIASIPNSYFEVSSTLGAGSLYRIVKVGIPAAMPHMFLGLFNGTCSSFITLVTAEMLGAKYGIGWYINWQKEMMAYANVYAGLIIIAVTFFILITLLFKFRDHVLAWQKGVIKW</sequence>
<dbReference type="EMBL" id="JACOPK010000012">
    <property type="protein sequence ID" value="MBC5696573.1"/>
    <property type="molecule type" value="Genomic_DNA"/>
</dbReference>
<dbReference type="SUPFAM" id="SSF161098">
    <property type="entry name" value="MetI-like"/>
    <property type="match status" value="1"/>
</dbReference>
<feature type="transmembrane region" description="Helical" evidence="7">
    <location>
        <begin position="266"/>
        <end position="288"/>
    </location>
</feature>
<keyword evidence="10" id="KW-1185">Reference proteome</keyword>
<protein>
    <submittedName>
        <fullName evidence="9">ABC transporter permease subunit</fullName>
    </submittedName>
</protein>
<dbReference type="PANTHER" id="PTHR30151:SF0">
    <property type="entry name" value="ABC TRANSPORTER PERMEASE PROTEIN MJ0413-RELATED"/>
    <property type="match status" value="1"/>
</dbReference>
<dbReference type="InterPro" id="IPR035906">
    <property type="entry name" value="MetI-like_sf"/>
</dbReference>
<evidence type="ECO:0000256" key="1">
    <source>
        <dbReference type="ARBA" id="ARBA00004651"/>
    </source>
</evidence>
<dbReference type="Gene3D" id="1.10.3720.10">
    <property type="entry name" value="MetI-like"/>
    <property type="match status" value="1"/>
</dbReference>
<evidence type="ECO:0000256" key="2">
    <source>
        <dbReference type="ARBA" id="ARBA00022448"/>
    </source>
</evidence>
<evidence type="ECO:0000256" key="7">
    <source>
        <dbReference type="RuleBase" id="RU363032"/>
    </source>
</evidence>
<keyword evidence="4 7" id="KW-0812">Transmembrane</keyword>
<evidence type="ECO:0000313" key="10">
    <source>
        <dbReference type="Proteomes" id="UP000641741"/>
    </source>
</evidence>
<proteinExistence type="inferred from homology"/>
<feature type="transmembrane region" description="Helical" evidence="7">
    <location>
        <begin position="97"/>
        <end position="125"/>
    </location>
</feature>
<organism evidence="9 10">
    <name type="scientific">Agathobaculum hominis</name>
    <dbReference type="NCBI Taxonomy" id="2763014"/>
    <lineage>
        <taxon>Bacteria</taxon>
        <taxon>Bacillati</taxon>
        <taxon>Bacillota</taxon>
        <taxon>Clostridia</taxon>
        <taxon>Eubacteriales</taxon>
        <taxon>Butyricicoccaceae</taxon>
        <taxon>Agathobaculum</taxon>
    </lineage>
</organism>
<dbReference type="PROSITE" id="PS50928">
    <property type="entry name" value="ABC_TM1"/>
    <property type="match status" value="1"/>
</dbReference>
<evidence type="ECO:0000259" key="8">
    <source>
        <dbReference type="PROSITE" id="PS50928"/>
    </source>
</evidence>
<evidence type="ECO:0000256" key="5">
    <source>
        <dbReference type="ARBA" id="ARBA00022989"/>
    </source>
</evidence>
<feature type="transmembrane region" description="Helical" evidence="7">
    <location>
        <begin position="32"/>
        <end position="52"/>
    </location>
</feature>
<comment type="similarity">
    <text evidence="7">Belongs to the binding-protein-dependent transport system permease family.</text>
</comment>
<feature type="domain" description="ABC transmembrane type-1" evidence="8">
    <location>
        <begin position="146"/>
        <end position="326"/>
    </location>
</feature>
<keyword evidence="3" id="KW-1003">Cell membrane</keyword>
<feature type="transmembrane region" description="Helical" evidence="7">
    <location>
        <begin position="64"/>
        <end position="85"/>
    </location>
</feature>
<accession>A0ABR7GQK9</accession>
<dbReference type="InterPro" id="IPR000515">
    <property type="entry name" value="MetI-like"/>
</dbReference>
<dbReference type="PANTHER" id="PTHR30151">
    <property type="entry name" value="ALKANE SULFONATE ABC TRANSPORTER-RELATED, MEMBRANE SUBUNIT"/>
    <property type="match status" value="1"/>
</dbReference>
<feature type="transmembrane region" description="Helical" evidence="7">
    <location>
        <begin position="308"/>
        <end position="327"/>
    </location>
</feature>
<dbReference type="Pfam" id="PF00528">
    <property type="entry name" value="BPD_transp_1"/>
    <property type="match status" value="1"/>
</dbReference>